<sequence length="266" mass="28462">MALVDKAISRGWSMGDRALERTGELFATLLEGLRRSWDVRQWWREFVEQCWFIAKVTAWPVLLIALPLGATIALHVGDISRQIGAQSATGSAVMLGLVREVAPLASALLISGAAGSAMTADMGARRIREELDALEVMGINPVHRLVTPRLWAASVVGVLLVSLIILAGVAGGYYFNVVRQGVSSGAYFDGATLLLQPTDLFVTLFKAGLFGMIAATVACYLGMTCEMGPRGVGRAVNVAVVAATLLIFTVNYVITTLYLVLVPPRI</sequence>
<dbReference type="PANTHER" id="PTHR30188:SF4">
    <property type="entry name" value="PROTEIN TRIGALACTOSYLDIACYLGLYCEROL 1, CHLOROPLASTIC"/>
    <property type="match status" value="1"/>
</dbReference>
<keyword evidence="3" id="KW-1185">Reference proteome</keyword>
<evidence type="ECO:0000313" key="3">
    <source>
        <dbReference type="Proteomes" id="UP001501237"/>
    </source>
</evidence>
<dbReference type="Proteomes" id="UP001501237">
    <property type="component" value="Unassembled WGS sequence"/>
</dbReference>
<dbReference type="RefSeq" id="WP_425547749.1">
    <property type="nucleotide sequence ID" value="NZ_BAAAUV010000004.1"/>
</dbReference>
<feature type="transmembrane region" description="Helical" evidence="1">
    <location>
        <begin position="235"/>
        <end position="261"/>
    </location>
</feature>
<gene>
    <name evidence="2" type="ORF">GCM10010468_16950</name>
</gene>
<organism evidence="2 3">
    <name type="scientific">Actinocorallia longicatena</name>
    <dbReference type="NCBI Taxonomy" id="111803"/>
    <lineage>
        <taxon>Bacteria</taxon>
        <taxon>Bacillati</taxon>
        <taxon>Actinomycetota</taxon>
        <taxon>Actinomycetes</taxon>
        <taxon>Streptosporangiales</taxon>
        <taxon>Thermomonosporaceae</taxon>
        <taxon>Actinocorallia</taxon>
    </lineage>
</organism>
<feature type="transmembrane region" description="Helical" evidence="1">
    <location>
        <begin position="50"/>
        <end position="74"/>
    </location>
</feature>
<dbReference type="EMBL" id="BAAAUV010000004">
    <property type="protein sequence ID" value="GAA3203062.1"/>
    <property type="molecule type" value="Genomic_DNA"/>
</dbReference>
<name>A0ABP6Q3K2_9ACTN</name>
<dbReference type="Pfam" id="PF02405">
    <property type="entry name" value="MlaE"/>
    <property type="match status" value="1"/>
</dbReference>
<keyword evidence="1" id="KW-0812">Transmembrane</keyword>
<proteinExistence type="predicted"/>
<keyword evidence="1" id="KW-1133">Transmembrane helix</keyword>
<accession>A0ABP6Q3K2</accession>
<reference evidence="3" key="1">
    <citation type="journal article" date="2019" name="Int. J. Syst. Evol. Microbiol.">
        <title>The Global Catalogue of Microorganisms (GCM) 10K type strain sequencing project: providing services to taxonomists for standard genome sequencing and annotation.</title>
        <authorList>
            <consortium name="The Broad Institute Genomics Platform"/>
            <consortium name="The Broad Institute Genome Sequencing Center for Infectious Disease"/>
            <person name="Wu L."/>
            <person name="Ma J."/>
        </authorList>
    </citation>
    <scope>NUCLEOTIDE SEQUENCE [LARGE SCALE GENOMIC DNA]</scope>
    <source>
        <strain evidence="3">JCM 9377</strain>
    </source>
</reference>
<feature type="transmembrane region" description="Helical" evidence="1">
    <location>
        <begin position="200"/>
        <end position="223"/>
    </location>
</feature>
<dbReference type="InterPro" id="IPR030802">
    <property type="entry name" value="Permease_MalE"/>
</dbReference>
<dbReference type="PANTHER" id="PTHR30188">
    <property type="entry name" value="ABC TRANSPORTER PERMEASE PROTEIN-RELATED"/>
    <property type="match status" value="1"/>
</dbReference>
<protein>
    <submittedName>
        <fullName evidence="2">ABC transporter permease</fullName>
    </submittedName>
</protein>
<feature type="transmembrane region" description="Helical" evidence="1">
    <location>
        <begin position="101"/>
        <end position="120"/>
    </location>
</feature>
<evidence type="ECO:0000313" key="2">
    <source>
        <dbReference type="EMBL" id="GAA3203062.1"/>
    </source>
</evidence>
<comment type="caution">
    <text evidence="2">The sequence shown here is derived from an EMBL/GenBank/DDBJ whole genome shotgun (WGS) entry which is preliminary data.</text>
</comment>
<feature type="transmembrane region" description="Helical" evidence="1">
    <location>
        <begin position="150"/>
        <end position="175"/>
    </location>
</feature>
<evidence type="ECO:0000256" key="1">
    <source>
        <dbReference type="SAM" id="Phobius"/>
    </source>
</evidence>
<keyword evidence="1" id="KW-0472">Membrane</keyword>